<dbReference type="SUPFAM" id="SSF51735">
    <property type="entry name" value="NAD(P)-binding Rossmann-fold domains"/>
    <property type="match status" value="1"/>
</dbReference>
<proteinExistence type="inferred from homology"/>
<dbReference type="PANTHER" id="PTHR42879:SF2">
    <property type="entry name" value="3-OXOACYL-[ACYL-CARRIER-PROTEIN] REDUCTASE FABG"/>
    <property type="match status" value="1"/>
</dbReference>
<dbReference type="InterPro" id="IPR050259">
    <property type="entry name" value="SDR"/>
</dbReference>
<gene>
    <name evidence="2" type="ORF">METZ01_LOCUS3821</name>
</gene>
<dbReference type="EMBL" id="UINC01000199">
    <property type="protein sequence ID" value="SUZ50967.1"/>
    <property type="molecule type" value="Genomic_DNA"/>
</dbReference>
<dbReference type="CDD" id="cd05233">
    <property type="entry name" value="SDR_c"/>
    <property type="match status" value="1"/>
</dbReference>
<organism evidence="2">
    <name type="scientific">marine metagenome</name>
    <dbReference type="NCBI Taxonomy" id="408172"/>
    <lineage>
        <taxon>unclassified sequences</taxon>
        <taxon>metagenomes</taxon>
        <taxon>ecological metagenomes</taxon>
    </lineage>
</organism>
<dbReference type="PANTHER" id="PTHR42879">
    <property type="entry name" value="3-OXOACYL-(ACYL-CARRIER-PROTEIN) REDUCTASE"/>
    <property type="match status" value="1"/>
</dbReference>
<dbReference type="Gene3D" id="3.40.50.720">
    <property type="entry name" value="NAD(P)-binding Rossmann-like Domain"/>
    <property type="match status" value="1"/>
</dbReference>
<sequence>MRLEGKTALITGASRNIGREVALTFAREGADLILNTRASQAELDDVAGKCRELGVKTHTVITDVSDSASVSKMVEEGIQAMGKIDILVNNVAVRPHKPILEVTDEEWHSTLAINMHAAFYLCKAVLPEMMERRAGSIIALGGQSAITGRPGTSIVTTAKTGVLGLIRAVAAEMAPYNIRANMVNPGSTDTTRGNPEWYPEFQGGTERGSSEHLKEIPMGRQATVKDIANACLFFASDESAYITGDSVNVMGGRYIS</sequence>
<dbReference type="InterPro" id="IPR036291">
    <property type="entry name" value="NAD(P)-bd_dom_sf"/>
</dbReference>
<dbReference type="FunFam" id="3.40.50.720:FF:000084">
    <property type="entry name" value="Short-chain dehydrogenase reductase"/>
    <property type="match status" value="1"/>
</dbReference>
<dbReference type="AlphaFoldDB" id="A0A381N8Z4"/>
<evidence type="ECO:0000313" key="2">
    <source>
        <dbReference type="EMBL" id="SUZ50967.1"/>
    </source>
</evidence>
<evidence type="ECO:0000256" key="1">
    <source>
        <dbReference type="ARBA" id="ARBA00006484"/>
    </source>
</evidence>
<evidence type="ECO:0008006" key="3">
    <source>
        <dbReference type="Google" id="ProtNLM"/>
    </source>
</evidence>
<dbReference type="Pfam" id="PF13561">
    <property type="entry name" value="adh_short_C2"/>
    <property type="match status" value="1"/>
</dbReference>
<comment type="similarity">
    <text evidence="1">Belongs to the short-chain dehydrogenases/reductases (SDR) family.</text>
</comment>
<reference evidence="2" key="1">
    <citation type="submission" date="2018-05" db="EMBL/GenBank/DDBJ databases">
        <authorList>
            <person name="Lanie J.A."/>
            <person name="Ng W.-L."/>
            <person name="Kazmierczak K.M."/>
            <person name="Andrzejewski T.M."/>
            <person name="Davidsen T.M."/>
            <person name="Wayne K.J."/>
            <person name="Tettelin H."/>
            <person name="Glass J.I."/>
            <person name="Rusch D."/>
            <person name="Podicherti R."/>
            <person name="Tsui H.-C.T."/>
            <person name="Winkler M.E."/>
        </authorList>
    </citation>
    <scope>NUCLEOTIDE SEQUENCE</scope>
</reference>
<protein>
    <recommendedName>
        <fullName evidence="3">Short-chain dehydrogenase/reductase SDR</fullName>
    </recommendedName>
</protein>
<dbReference type="PRINTS" id="PR00081">
    <property type="entry name" value="GDHRDH"/>
</dbReference>
<name>A0A381N8Z4_9ZZZZ</name>
<dbReference type="InterPro" id="IPR002347">
    <property type="entry name" value="SDR_fam"/>
</dbReference>
<accession>A0A381N8Z4</accession>